<keyword evidence="3" id="KW-1185">Reference proteome</keyword>
<feature type="non-terminal residue" evidence="2">
    <location>
        <position position="1"/>
    </location>
</feature>
<dbReference type="Gene3D" id="3.40.50.2300">
    <property type="match status" value="1"/>
</dbReference>
<gene>
    <name evidence="1" type="ORF">PFISCL1PPCAC_20917</name>
    <name evidence="2" type="ORF">PFISCL1PPCAC_28486</name>
</gene>
<dbReference type="Proteomes" id="UP001432322">
    <property type="component" value="Unassembled WGS sequence"/>
</dbReference>
<dbReference type="InterPro" id="IPR028082">
    <property type="entry name" value="Peripla_BP_I"/>
</dbReference>
<accession>A0AAV5WZF8</accession>
<dbReference type="EMBL" id="BTSY01000066">
    <property type="protein sequence ID" value="GMT37189.1"/>
    <property type="molecule type" value="Genomic_DNA"/>
</dbReference>
<proteinExistence type="predicted"/>
<dbReference type="AlphaFoldDB" id="A0AAV5WZF8"/>
<protein>
    <submittedName>
        <fullName evidence="2">Uncharacterized protein</fullName>
    </submittedName>
</protein>
<reference evidence="2" key="1">
    <citation type="submission" date="2023-10" db="EMBL/GenBank/DDBJ databases">
        <title>Genome assembly of Pristionchus species.</title>
        <authorList>
            <person name="Yoshida K."/>
            <person name="Sommer R.J."/>
        </authorList>
    </citation>
    <scope>NUCLEOTIDE SEQUENCE</scope>
    <source>
        <strain evidence="2">RS5133</strain>
    </source>
</reference>
<dbReference type="SUPFAM" id="SSF53822">
    <property type="entry name" value="Periplasmic binding protein-like I"/>
    <property type="match status" value="1"/>
</dbReference>
<dbReference type="EMBL" id="BTSY01000005">
    <property type="protein sequence ID" value="GMT29620.1"/>
    <property type="molecule type" value="Genomic_DNA"/>
</dbReference>
<sequence>LLLFLPLSISLSLRIGHLQRYKEERNVILSCFPANQSAFDFVTLPACKSFNGVDNAATMRYLDRIDAFVGANCIEEAPTISRLTERWNSPF</sequence>
<organism evidence="2 3">
    <name type="scientific">Pristionchus fissidentatus</name>
    <dbReference type="NCBI Taxonomy" id="1538716"/>
    <lineage>
        <taxon>Eukaryota</taxon>
        <taxon>Metazoa</taxon>
        <taxon>Ecdysozoa</taxon>
        <taxon>Nematoda</taxon>
        <taxon>Chromadorea</taxon>
        <taxon>Rhabditida</taxon>
        <taxon>Rhabditina</taxon>
        <taxon>Diplogasteromorpha</taxon>
        <taxon>Diplogasteroidea</taxon>
        <taxon>Neodiplogasteridae</taxon>
        <taxon>Pristionchus</taxon>
    </lineage>
</organism>
<comment type="caution">
    <text evidence="2">The sequence shown here is derived from an EMBL/GenBank/DDBJ whole genome shotgun (WGS) entry which is preliminary data.</text>
</comment>
<evidence type="ECO:0000313" key="1">
    <source>
        <dbReference type="EMBL" id="GMT29620.1"/>
    </source>
</evidence>
<feature type="non-terminal residue" evidence="2">
    <location>
        <position position="91"/>
    </location>
</feature>
<name>A0AAV5WZF8_9BILA</name>
<evidence type="ECO:0000313" key="3">
    <source>
        <dbReference type="Proteomes" id="UP001432322"/>
    </source>
</evidence>
<evidence type="ECO:0000313" key="2">
    <source>
        <dbReference type="EMBL" id="GMT37189.1"/>
    </source>
</evidence>